<gene>
    <name evidence="1" type="ORF">BR63_05720</name>
</gene>
<dbReference type="OrthoDB" id="9154322at2"/>
<evidence type="ECO:0000313" key="2">
    <source>
        <dbReference type="Proteomes" id="UP000515847"/>
    </source>
</evidence>
<dbReference type="AlphaFoldDB" id="A0A7G6E1A2"/>
<organism evidence="1 2">
    <name type="scientific">Thermanaerosceptrum fracticalcis</name>
    <dbReference type="NCBI Taxonomy" id="1712410"/>
    <lineage>
        <taxon>Bacteria</taxon>
        <taxon>Bacillati</taxon>
        <taxon>Bacillota</taxon>
        <taxon>Clostridia</taxon>
        <taxon>Eubacteriales</taxon>
        <taxon>Peptococcaceae</taxon>
        <taxon>Thermanaerosceptrum</taxon>
    </lineage>
</organism>
<dbReference type="EMBL" id="CP045798">
    <property type="protein sequence ID" value="QNB45856.1"/>
    <property type="molecule type" value="Genomic_DNA"/>
</dbReference>
<proteinExistence type="predicted"/>
<dbReference type="Pfam" id="PF01503">
    <property type="entry name" value="PRA-PH"/>
    <property type="match status" value="1"/>
</dbReference>
<dbReference type="InterPro" id="IPR021130">
    <property type="entry name" value="PRib-ATP_PPHydrolase-like"/>
</dbReference>
<name>A0A7G6E1A2_THEFR</name>
<sequence>MTINELVKQAHENAKKKGFWDERREIGTLLALIHSEVSEALEADRKGRWGNFAEEMADIVIRVCDLCGGLGIDLEWEIIQKMNKNALRERLHGKRY</sequence>
<accession>A0A7G6E1A2</accession>
<dbReference type="GO" id="GO:0016787">
    <property type="term" value="F:hydrolase activity"/>
    <property type="evidence" value="ECO:0007669"/>
    <property type="project" value="UniProtKB-KW"/>
</dbReference>
<protein>
    <submittedName>
        <fullName evidence="1">Nucleotide pyrophosphohydrolase</fullName>
    </submittedName>
</protein>
<dbReference type="RefSeq" id="WP_034424667.1">
    <property type="nucleotide sequence ID" value="NZ_CP045798.1"/>
</dbReference>
<keyword evidence="1" id="KW-0378">Hydrolase</keyword>
<dbReference type="SUPFAM" id="SSF101386">
    <property type="entry name" value="all-alpha NTP pyrophosphatases"/>
    <property type="match status" value="1"/>
</dbReference>
<keyword evidence="2" id="KW-1185">Reference proteome</keyword>
<dbReference type="Gene3D" id="1.10.287.1080">
    <property type="entry name" value="MazG-like"/>
    <property type="match status" value="1"/>
</dbReference>
<evidence type="ECO:0000313" key="1">
    <source>
        <dbReference type="EMBL" id="QNB45856.1"/>
    </source>
</evidence>
<dbReference type="CDD" id="cd11542">
    <property type="entry name" value="NTP-PPase_u5"/>
    <property type="match status" value="1"/>
</dbReference>
<dbReference type="Proteomes" id="UP000515847">
    <property type="component" value="Chromosome"/>
</dbReference>
<dbReference type="KEGG" id="tfr:BR63_05720"/>
<reference evidence="1 2" key="1">
    <citation type="journal article" date="2019" name="Front. Microbiol.">
        <title>Thermoanaerosceptrum fracticalcis gen. nov. sp. nov., a Novel Fumarate-Fermenting Microorganism From a Deep Fractured Carbonate Aquifer of the US Great Basin.</title>
        <authorList>
            <person name="Hamilton-Brehm S.D."/>
            <person name="Stewart L.E."/>
            <person name="Zavarin M."/>
            <person name="Caldwell M."/>
            <person name="Lawson P.A."/>
            <person name="Onstott T.C."/>
            <person name="Grzymski J."/>
            <person name="Neveux I."/>
            <person name="Lollar B.S."/>
            <person name="Russell C.E."/>
            <person name="Moser D.P."/>
        </authorList>
    </citation>
    <scope>NUCLEOTIDE SEQUENCE [LARGE SCALE GENOMIC DNA]</scope>
    <source>
        <strain evidence="1 2">DRI-13</strain>
    </source>
</reference>